<dbReference type="Gene3D" id="1.25.40.20">
    <property type="entry name" value="Ankyrin repeat-containing domain"/>
    <property type="match status" value="2"/>
</dbReference>
<dbReference type="Gene3D" id="1.10.287.70">
    <property type="match status" value="1"/>
</dbReference>
<accession>A0A8K0JZG9</accession>
<dbReference type="Pfam" id="PF00520">
    <property type="entry name" value="Ion_trans"/>
    <property type="match status" value="1"/>
</dbReference>
<feature type="transmembrane region" description="Helical" evidence="13">
    <location>
        <begin position="571"/>
        <end position="591"/>
    </location>
</feature>
<evidence type="ECO:0000313" key="15">
    <source>
        <dbReference type="EMBL" id="KAG8225541.1"/>
    </source>
</evidence>
<dbReference type="PANTHER" id="PTHR47143">
    <property type="entry name" value="TRANSIENT RECEPTOR POTENTIAL CATION CHANNEL PROTEIN PAINLESS"/>
    <property type="match status" value="1"/>
</dbReference>
<gene>
    <name evidence="15" type="ORF">J437_LFUL002057</name>
</gene>
<evidence type="ECO:0000256" key="7">
    <source>
        <dbReference type="ARBA" id="ARBA00023043"/>
    </source>
</evidence>
<feature type="repeat" description="ANK" evidence="12">
    <location>
        <begin position="56"/>
        <end position="88"/>
    </location>
</feature>
<protein>
    <recommendedName>
        <fullName evidence="14">Ion transport domain-containing protein</fullName>
    </recommendedName>
</protein>
<keyword evidence="2" id="KW-0813">Transport</keyword>
<dbReference type="AlphaFoldDB" id="A0A8K0JZG9"/>
<evidence type="ECO:0000256" key="8">
    <source>
        <dbReference type="ARBA" id="ARBA00023065"/>
    </source>
</evidence>
<evidence type="ECO:0000256" key="1">
    <source>
        <dbReference type="ARBA" id="ARBA00004141"/>
    </source>
</evidence>
<keyword evidence="11" id="KW-0407">Ion channel</keyword>
<keyword evidence="4 13" id="KW-0812">Transmembrane</keyword>
<reference evidence="15" key="2">
    <citation type="submission" date="2017-10" db="EMBL/GenBank/DDBJ databases">
        <title>Ladona fulva Genome sequencing and assembly.</title>
        <authorList>
            <person name="Murali S."/>
            <person name="Richards S."/>
            <person name="Bandaranaike D."/>
            <person name="Bellair M."/>
            <person name="Blankenburg K."/>
            <person name="Chao H."/>
            <person name="Dinh H."/>
            <person name="Doddapaneni H."/>
            <person name="Dugan-Rocha S."/>
            <person name="Elkadiri S."/>
            <person name="Gnanaolivu R."/>
            <person name="Hernandez B."/>
            <person name="Skinner E."/>
            <person name="Javaid M."/>
            <person name="Lee S."/>
            <person name="Li M."/>
            <person name="Ming W."/>
            <person name="Munidasa M."/>
            <person name="Muniz J."/>
            <person name="Nguyen L."/>
            <person name="Hughes D."/>
            <person name="Osuji N."/>
            <person name="Pu L.-L."/>
            <person name="Puazo M."/>
            <person name="Qu C."/>
            <person name="Quiroz J."/>
            <person name="Raj R."/>
            <person name="Weissenberger G."/>
            <person name="Xin Y."/>
            <person name="Zou X."/>
            <person name="Han Y."/>
            <person name="Worley K."/>
            <person name="Muzny D."/>
            <person name="Gibbs R."/>
        </authorList>
    </citation>
    <scope>NUCLEOTIDE SEQUENCE</scope>
    <source>
        <strain evidence="15">Sampled in the wild</strain>
    </source>
</reference>
<reference evidence="15" key="1">
    <citation type="submission" date="2013-04" db="EMBL/GenBank/DDBJ databases">
        <authorList>
            <person name="Qu J."/>
            <person name="Murali S.C."/>
            <person name="Bandaranaike D."/>
            <person name="Bellair M."/>
            <person name="Blankenburg K."/>
            <person name="Chao H."/>
            <person name="Dinh H."/>
            <person name="Doddapaneni H."/>
            <person name="Downs B."/>
            <person name="Dugan-Rocha S."/>
            <person name="Elkadiri S."/>
            <person name="Gnanaolivu R.D."/>
            <person name="Hernandez B."/>
            <person name="Javaid M."/>
            <person name="Jayaseelan J.C."/>
            <person name="Lee S."/>
            <person name="Li M."/>
            <person name="Ming W."/>
            <person name="Munidasa M."/>
            <person name="Muniz J."/>
            <person name="Nguyen L."/>
            <person name="Ongeri F."/>
            <person name="Osuji N."/>
            <person name="Pu L.-L."/>
            <person name="Puazo M."/>
            <person name="Qu C."/>
            <person name="Quiroz J."/>
            <person name="Raj R."/>
            <person name="Weissenberger G."/>
            <person name="Xin Y."/>
            <person name="Zou X."/>
            <person name="Han Y."/>
            <person name="Richards S."/>
            <person name="Worley K."/>
            <person name="Muzny D."/>
            <person name="Gibbs R."/>
        </authorList>
    </citation>
    <scope>NUCLEOTIDE SEQUENCE</scope>
    <source>
        <strain evidence="15">Sampled in the wild</strain>
    </source>
</reference>
<feature type="repeat" description="ANK" evidence="12">
    <location>
        <begin position="89"/>
        <end position="121"/>
    </location>
</feature>
<keyword evidence="3" id="KW-0716">Sensory transduction</keyword>
<keyword evidence="16" id="KW-1185">Reference proteome</keyword>
<evidence type="ECO:0000256" key="4">
    <source>
        <dbReference type="ARBA" id="ARBA00022692"/>
    </source>
</evidence>
<name>A0A8K0JZG9_LADFU</name>
<dbReference type="InterPro" id="IPR005821">
    <property type="entry name" value="Ion_trans_dom"/>
</dbReference>
<keyword evidence="8" id="KW-0406">Ion transport</keyword>
<dbReference type="Proteomes" id="UP000792457">
    <property type="component" value="Unassembled WGS sequence"/>
</dbReference>
<dbReference type="InterPro" id="IPR036770">
    <property type="entry name" value="Ankyrin_rpt-contain_sf"/>
</dbReference>
<dbReference type="InterPro" id="IPR052076">
    <property type="entry name" value="TRP_cation_channel"/>
</dbReference>
<feature type="domain" description="Ion transport" evidence="14">
    <location>
        <begin position="428"/>
        <end position="670"/>
    </location>
</feature>
<dbReference type="EMBL" id="KZ308242">
    <property type="protein sequence ID" value="KAG8225541.1"/>
    <property type="molecule type" value="Genomic_DNA"/>
</dbReference>
<sequence>EGSTEEKNNVSSVHEIKVEDQASQVAPKNPLSLSLSDLNTNAKMQRKYAATKIGMTKHTLLHIACARNDVEAVKILLESGAAVNTKDYLGRTPVFIATAFGHTDCLELLLNLSADPNIPIESEDIIQSSVNDYLTEIGGICKVPMVVWSGSTALHEAVRYNNLECAEILLDNGADVNAKDRSGVAPILLAGTGLKADQEKDIFNYDCMIALLIKKGANASAKNNEVPRSALLNAVYLESLPALQSLLDAGADPGWSSENGGSSTAMHEAAARGRADLLKALICSTENQDRRQELVNMKDAVDRTPLHKAAYAGSRECVSLLLENGANLSLTSKAGISGMDAVMKSIPEPESFIDSLFNSCITCNSSSSSMRDFTIYLNFSILVPNNRRQTAVLNALFTSSCIKAAQKRAMLLHPLVEAFVRFKWNILWKYFLPVVIVYAMYVSTLSSFAVLLKMQTENIASHSISISILRFLHLFFSLIVIIIVMSQCIIQFRYYIKQYETWTNGLSAILSIIWNLVSITYLKLGEKIPPWTDHIIVVTLPLAWAGMMLLLGRFPMWGSRALLFGTVLKNVLWTLLVLGCIVVGFAFSFFIQFHESNPDAFGSIWKSFFNTMVMMTGEFEYLDIFTDKKIYLPVTSRVLYVIFIVMASIVLLNLIVGLAVADTQVMNSESEARSLYKRVEFVDFLECISLHFSEKHAIKRLIKMKVHRIPMHQRAISARALPKPLVDSLISIALKERAKGNLDKKEKVMKNLSSLISLPNATLLEQKILCITEKYLEDVFEIINANRHSTISQ</sequence>
<evidence type="ECO:0000256" key="6">
    <source>
        <dbReference type="ARBA" id="ARBA00022989"/>
    </source>
</evidence>
<feature type="repeat" description="ANK" evidence="12">
    <location>
        <begin position="149"/>
        <end position="181"/>
    </location>
</feature>
<keyword evidence="9 13" id="KW-0472">Membrane</keyword>
<feature type="transmembrane region" description="Helical" evidence="13">
    <location>
        <begin position="534"/>
        <end position="551"/>
    </location>
</feature>
<dbReference type="PROSITE" id="PS50088">
    <property type="entry name" value="ANK_REPEAT"/>
    <property type="match status" value="4"/>
</dbReference>
<comment type="caution">
    <text evidence="15">The sequence shown here is derived from an EMBL/GenBank/DDBJ whole genome shotgun (WGS) entry which is preliminary data.</text>
</comment>
<evidence type="ECO:0000256" key="13">
    <source>
        <dbReference type="SAM" id="Phobius"/>
    </source>
</evidence>
<dbReference type="PRINTS" id="PR01415">
    <property type="entry name" value="ANKYRIN"/>
</dbReference>
<dbReference type="SMART" id="SM00248">
    <property type="entry name" value="ANK"/>
    <property type="match status" value="5"/>
</dbReference>
<dbReference type="PROSITE" id="PS50297">
    <property type="entry name" value="ANK_REP_REGION"/>
    <property type="match status" value="4"/>
</dbReference>
<dbReference type="PANTHER" id="PTHR47143:SF1">
    <property type="entry name" value="ION_TRANS DOMAIN-CONTAINING PROTEIN"/>
    <property type="match status" value="1"/>
</dbReference>
<dbReference type="InterPro" id="IPR002110">
    <property type="entry name" value="Ankyrin_rpt"/>
</dbReference>
<proteinExistence type="predicted"/>
<evidence type="ECO:0000256" key="10">
    <source>
        <dbReference type="ARBA" id="ARBA00023180"/>
    </source>
</evidence>
<evidence type="ECO:0000313" key="16">
    <source>
        <dbReference type="Proteomes" id="UP000792457"/>
    </source>
</evidence>
<organism evidence="15 16">
    <name type="scientific">Ladona fulva</name>
    <name type="common">Scarce chaser dragonfly</name>
    <name type="synonym">Libellula fulva</name>
    <dbReference type="NCBI Taxonomy" id="123851"/>
    <lineage>
        <taxon>Eukaryota</taxon>
        <taxon>Metazoa</taxon>
        <taxon>Ecdysozoa</taxon>
        <taxon>Arthropoda</taxon>
        <taxon>Hexapoda</taxon>
        <taxon>Insecta</taxon>
        <taxon>Pterygota</taxon>
        <taxon>Palaeoptera</taxon>
        <taxon>Odonata</taxon>
        <taxon>Epiprocta</taxon>
        <taxon>Anisoptera</taxon>
        <taxon>Libelluloidea</taxon>
        <taxon>Libellulidae</taxon>
        <taxon>Ladona</taxon>
    </lineage>
</organism>
<feature type="transmembrane region" description="Helical" evidence="13">
    <location>
        <begin position="472"/>
        <end position="496"/>
    </location>
</feature>
<dbReference type="GO" id="GO:0005216">
    <property type="term" value="F:monoatomic ion channel activity"/>
    <property type="evidence" value="ECO:0007669"/>
    <property type="project" value="InterPro"/>
</dbReference>
<keyword evidence="7 12" id="KW-0040">ANK repeat</keyword>
<feature type="transmembrane region" description="Helical" evidence="13">
    <location>
        <begin position="430"/>
        <end position="452"/>
    </location>
</feature>
<keyword evidence="5" id="KW-0677">Repeat</keyword>
<feature type="non-terminal residue" evidence="15">
    <location>
        <position position="1"/>
    </location>
</feature>
<dbReference type="SUPFAM" id="SSF48403">
    <property type="entry name" value="Ankyrin repeat"/>
    <property type="match status" value="1"/>
</dbReference>
<evidence type="ECO:0000256" key="2">
    <source>
        <dbReference type="ARBA" id="ARBA00022448"/>
    </source>
</evidence>
<keyword evidence="6 13" id="KW-1133">Transmembrane helix</keyword>
<evidence type="ECO:0000256" key="11">
    <source>
        <dbReference type="ARBA" id="ARBA00023303"/>
    </source>
</evidence>
<dbReference type="GO" id="GO:0034703">
    <property type="term" value="C:cation channel complex"/>
    <property type="evidence" value="ECO:0007669"/>
    <property type="project" value="UniProtKB-ARBA"/>
</dbReference>
<dbReference type="Pfam" id="PF00023">
    <property type="entry name" value="Ank"/>
    <property type="match status" value="1"/>
</dbReference>
<feature type="transmembrane region" description="Helical" evidence="13">
    <location>
        <begin position="502"/>
        <end position="522"/>
    </location>
</feature>
<keyword evidence="10" id="KW-0325">Glycoprotein</keyword>
<dbReference type="OrthoDB" id="5402602at2759"/>
<evidence type="ECO:0000256" key="12">
    <source>
        <dbReference type="PROSITE-ProRule" id="PRU00023"/>
    </source>
</evidence>
<dbReference type="Pfam" id="PF12796">
    <property type="entry name" value="Ank_2"/>
    <property type="match status" value="2"/>
</dbReference>
<evidence type="ECO:0000259" key="14">
    <source>
        <dbReference type="Pfam" id="PF00520"/>
    </source>
</evidence>
<evidence type="ECO:0000256" key="3">
    <source>
        <dbReference type="ARBA" id="ARBA00022606"/>
    </source>
</evidence>
<evidence type="ECO:0000256" key="5">
    <source>
        <dbReference type="ARBA" id="ARBA00022737"/>
    </source>
</evidence>
<evidence type="ECO:0000256" key="9">
    <source>
        <dbReference type="ARBA" id="ARBA00023136"/>
    </source>
</evidence>
<comment type="subcellular location">
    <subcellularLocation>
        <location evidence="1">Membrane</location>
        <topology evidence="1">Multi-pass membrane protein</topology>
    </subcellularLocation>
</comment>
<feature type="repeat" description="ANK" evidence="12">
    <location>
        <begin position="301"/>
        <end position="333"/>
    </location>
</feature>
<feature type="transmembrane region" description="Helical" evidence="13">
    <location>
        <begin position="638"/>
        <end position="661"/>
    </location>
</feature>